<evidence type="ECO:0000256" key="10">
    <source>
        <dbReference type="ARBA" id="ARBA00039329"/>
    </source>
</evidence>
<dbReference type="InterPro" id="IPR014014">
    <property type="entry name" value="RNA_helicase_DEAD_Q_motif"/>
</dbReference>
<evidence type="ECO:0000259" key="16">
    <source>
        <dbReference type="PROSITE" id="PS51194"/>
    </source>
</evidence>
<feature type="region of interest" description="Disordered" evidence="14">
    <location>
        <begin position="490"/>
        <end position="547"/>
    </location>
</feature>
<comment type="similarity">
    <text evidence="2">Belongs to the DEAD box helicase family. DDX5/DBP2 subfamily.</text>
</comment>
<feature type="compositionally biased region" description="Gly residues" evidence="14">
    <location>
        <begin position="29"/>
        <end position="49"/>
    </location>
</feature>
<evidence type="ECO:0000256" key="5">
    <source>
        <dbReference type="ARBA" id="ARBA00022801"/>
    </source>
</evidence>
<dbReference type="Pfam" id="PF00270">
    <property type="entry name" value="DEAD"/>
    <property type="match status" value="1"/>
</dbReference>
<keyword evidence="7 13" id="KW-0067">ATP-binding</keyword>
<dbReference type="GO" id="GO:0005634">
    <property type="term" value="C:nucleus"/>
    <property type="evidence" value="ECO:0007669"/>
    <property type="project" value="UniProtKB-SubCell"/>
</dbReference>
<accession>A0AAV5RBG0</accession>
<evidence type="ECO:0000256" key="4">
    <source>
        <dbReference type="ARBA" id="ARBA00022741"/>
    </source>
</evidence>
<evidence type="ECO:0000256" key="3">
    <source>
        <dbReference type="ARBA" id="ARBA00012552"/>
    </source>
</evidence>
<keyword evidence="9" id="KW-0539">Nucleus</keyword>
<dbReference type="Proteomes" id="UP001378960">
    <property type="component" value="Unassembled WGS sequence"/>
</dbReference>
<sequence length="547" mass="60609">MGYENDNRGSYRSYGGGDRSRFGRDDRNGGGYNNGGYNNGGGFNRGGRGSFSREDRELGDNLQKQDWNNISLPTFEKNFYKEDPAVTARSEKEIEDFRNQNEMTIQGHDIPRPITSFTEAGFPDYVLKEVLAEGFEKPTGIQCQGWPMALSGRNMVGIAATGSGKTLSYCLPAIVHINAQPLLKPGDGPIVLVLAPTRELAVQIQQECSKFGKTSRIRNTCVYGGVPKGQQIRDLSRGVEICIATPGRLLDMLESGKTNLRRVTYLVLDEADRMLDMGFEPQIRKIVDQIRPDRQTLMWSATWPKSVQGLVRDYLNDYIQVNVGSLELSASHNIKQIVEVTTDFEKRDKIAKYIEDEMKTEDSKIIIFASTKRNCDELTSYLRSEGWPALAIHGDKEQRERDWVLSEFRSGKSPIMCATDVAARDVKGVTCVINFDMPSNIEDYVHRIGRTGRAGAKGTAITLFTRDNANQAHDLIVILSEAKQEVTPELQALDKRQWGNRGGNGRGGRGGRGRYGGGRGGRGRFGGNGGGNRSSGSNNAPLGNRRY</sequence>
<evidence type="ECO:0000259" key="15">
    <source>
        <dbReference type="PROSITE" id="PS51192"/>
    </source>
</evidence>
<gene>
    <name evidence="18" type="ORF">DAPK24_051250</name>
</gene>
<evidence type="ECO:0000256" key="13">
    <source>
        <dbReference type="RuleBase" id="RU000492"/>
    </source>
</evidence>
<dbReference type="PROSITE" id="PS51195">
    <property type="entry name" value="Q_MOTIF"/>
    <property type="match status" value="1"/>
</dbReference>
<protein>
    <recommendedName>
        <fullName evidence="10">ATP-dependent RNA helicase DBP2</fullName>
        <ecNumber evidence="3">3.6.4.13</ecNumber>
    </recommendedName>
    <alternativeName>
        <fullName evidence="11">ATP-dependent RNA helicase dbp2</fullName>
    </alternativeName>
</protein>
<evidence type="ECO:0000256" key="12">
    <source>
        <dbReference type="PROSITE-ProRule" id="PRU00552"/>
    </source>
</evidence>
<dbReference type="PANTHER" id="PTHR47958">
    <property type="entry name" value="ATP-DEPENDENT RNA HELICASE DBP3"/>
    <property type="match status" value="1"/>
</dbReference>
<dbReference type="GO" id="GO:0016787">
    <property type="term" value="F:hydrolase activity"/>
    <property type="evidence" value="ECO:0007669"/>
    <property type="project" value="UniProtKB-KW"/>
</dbReference>
<comment type="subcellular location">
    <subcellularLocation>
        <location evidence="1">Nucleus</location>
    </subcellularLocation>
</comment>
<keyword evidence="8" id="KW-0866">Nonsense-mediated mRNA decay</keyword>
<evidence type="ECO:0000256" key="7">
    <source>
        <dbReference type="ARBA" id="ARBA00022840"/>
    </source>
</evidence>
<evidence type="ECO:0000256" key="6">
    <source>
        <dbReference type="ARBA" id="ARBA00022806"/>
    </source>
</evidence>
<evidence type="ECO:0000313" key="19">
    <source>
        <dbReference type="Proteomes" id="UP001378960"/>
    </source>
</evidence>
<dbReference type="PROSITE" id="PS00039">
    <property type="entry name" value="DEAD_ATP_HELICASE"/>
    <property type="match status" value="1"/>
</dbReference>
<dbReference type="InterPro" id="IPR001650">
    <property type="entry name" value="Helicase_C-like"/>
</dbReference>
<keyword evidence="6 13" id="KW-0347">Helicase</keyword>
<evidence type="ECO:0000313" key="18">
    <source>
        <dbReference type="EMBL" id="GMM48527.1"/>
    </source>
</evidence>
<dbReference type="CDD" id="cd17966">
    <property type="entry name" value="DEADc_DDX5_DDX17"/>
    <property type="match status" value="1"/>
</dbReference>
<dbReference type="InterPro" id="IPR014001">
    <property type="entry name" value="Helicase_ATP-bd"/>
</dbReference>
<evidence type="ECO:0000256" key="11">
    <source>
        <dbReference type="ARBA" id="ARBA00039605"/>
    </source>
</evidence>
<feature type="region of interest" description="Disordered" evidence="14">
    <location>
        <begin position="1"/>
        <end position="65"/>
    </location>
</feature>
<dbReference type="GO" id="GO:0003724">
    <property type="term" value="F:RNA helicase activity"/>
    <property type="evidence" value="ECO:0007669"/>
    <property type="project" value="UniProtKB-EC"/>
</dbReference>
<evidence type="ECO:0000256" key="2">
    <source>
        <dbReference type="ARBA" id="ARBA00009334"/>
    </source>
</evidence>
<evidence type="ECO:0000256" key="8">
    <source>
        <dbReference type="ARBA" id="ARBA00023161"/>
    </source>
</evidence>
<feature type="domain" description="Helicase C-terminal" evidence="16">
    <location>
        <begin position="346"/>
        <end position="494"/>
    </location>
</feature>
<dbReference type="SMART" id="SM00487">
    <property type="entry name" value="DEXDc"/>
    <property type="match status" value="1"/>
</dbReference>
<dbReference type="GO" id="GO:0005524">
    <property type="term" value="F:ATP binding"/>
    <property type="evidence" value="ECO:0007669"/>
    <property type="project" value="UniProtKB-KW"/>
</dbReference>
<dbReference type="CDD" id="cd18787">
    <property type="entry name" value="SF2_C_DEAD"/>
    <property type="match status" value="1"/>
</dbReference>
<dbReference type="Gene3D" id="3.40.50.300">
    <property type="entry name" value="P-loop containing nucleotide triphosphate hydrolases"/>
    <property type="match status" value="2"/>
</dbReference>
<dbReference type="SUPFAM" id="SSF52540">
    <property type="entry name" value="P-loop containing nucleoside triphosphate hydrolases"/>
    <property type="match status" value="1"/>
</dbReference>
<evidence type="ECO:0000256" key="9">
    <source>
        <dbReference type="ARBA" id="ARBA00023242"/>
    </source>
</evidence>
<feature type="short sequence motif" description="Q motif" evidence="12">
    <location>
        <begin position="115"/>
        <end position="143"/>
    </location>
</feature>
<dbReference type="EC" id="3.6.4.13" evidence="3"/>
<dbReference type="FunFam" id="3.40.50.300:FF:000008">
    <property type="entry name" value="ATP-dependent RNA helicase RhlB"/>
    <property type="match status" value="1"/>
</dbReference>
<evidence type="ECO:0000256" key="1">
    <source>
        <dbReference type="ARBA" id="ARBA00004123"/>
    </source>
</evidence>
<dbReference type="EMBL" id="BTGB01000009">
    <property type="protein sequence ID" value="GMM48527.1"/>
    <property type="molecule type" value="Genomic_DNA"/>
</dbReference>
<dbReference type="InterPro" id="IPR011545">
    <property type="entry name" value="DEAD/DEAH_box_helicase_dom"/>
</dbReference>
<feature type="domain" description="Helicase ATP-binding" evidence="15">
    <location>
        <begin position="146"/>
        <end position="321"/>
    </location>
</feature>
<evidence type="ECO:0000256" key="14">
    <source>
        <dbReference type="SAM" id="MobiDB-lite"/>
    </source>
</evidence>
<keyword evidence="5 13" id="KW-0378">Hydrolase</keyword>
<feature type="compositionally biased region" description="Gly residues" evidence="14">
    <location>
        <begin position="500"/>
        <end position="533"/>
    </location>
</feature>
<keyword evidence="19" id="KW-1185">Reference proteome</keyword>
<proteinExistence type="inferred from homology"/>
<dbReference type="GO" id="GO:0000184">
    <property type="term" value="P:nuclear-transcribed mRNA catabolic process, nonsense-mediated decay"/>
    <property type="evidence" value="ECO:0007669"/>
    <property type="project" value="UniProtKB-KW"/>
</dbReference>
<dbReference type="PROSITE" id="PS51192">
    <property type="entry name" value="HELICASE_ATP_BIND_1"/>
    <property type="match status" value="1"/>
</dbReference>
<dbReference type="PROSITE" id="PS51194">
    <property type="entry name" value="HELICASE_CTER"/>
    <property type="match status" value="1"/>
</dbReference>
<evidence type="ECO:0000259" key="17">
    <source>
        <dbReference type="PROSITE" id="PS51195"/>
    </source>
</evidence>
<name>A0AAV5RBG0_PICKL</name>
<dbReference type="AlphaFoldDB" id="A0AAV5RBG0"/>
<dbReference type="FunFam" id="3.40.50.300:FF:000079">
    <property type="entry name" value="probable ATP-dependent RNA helicase DDX17"/>
    <property type="match status" value="1"/>
</dbReference>
<organism evidence="18 19">
    <name type="scientific">Pichia kluyveri</name>
    <name type="common">Yeast</name>
    <dbReference type="NCBI Taxonomy" id="36015"/>
    <lineage>
        <taxon>Eukaryota</taxon>
        <taxon>Fungi</taxon>
        <taxon>Dikarya</taxon>
        <taxon>Ascomycota</taxon>
        <taxon>Saccharomycotina</taxon>
        <taxon>Pichiomycetes</taxon>
        <taxon>Pichiales</taxon>
        <taxon>Pichiaceae</taxon>
        <taxon>Pichia</taxon>
    </lineage>
</organism>
<dbReference type="GO" id="GO:0003676">
    <property type="term" value="F:nucleic acid binding"/>
    <property type="evidence" value="ECO:0007669"/>
    <property type="project" value="InterPro"/>
</dbReference>
<feature type="compositionally biased region" description="Basic and acidic residues" evidence="14">
    <location>
        <begin position="18"/>
        <end position="28"/>
    </location>
</feature>
<comment type="caution">
    <text evidence="18">The sequence shown here is derived from an EMBL/GenBank/DDBJ whole genome shotgun (WGS) entry which is preliminary data.</text>
</comment>
<reference evidence="18 19" key="1">
    <citation type="journal article" date="2023" name="Elife">
        <title>Identification of key yeast species and microbe-microbe interactions impacting larval growth of Drosophila in the wild.</title>
        <authorList>
            <person name="Mure A."/>
            <person name="Sugiura Y."/>
            <person name="Maeda R."/>
            <person name="Honda K."/>
            <person name="Sakurai N."/>
            <person name="Takahashi Y."/>
            <person name="Watada M."/>
            <person name="Katoh T."/>
            <person name="Gotoh A."/>
            <person name="Gotoh Y."/>
            <person name="Taniguchi I."/>
            <person name="Nakamura K."/>
            <person name="Hayashi T."/>
            <person name="Katayama T."/>
            <person name="Uemura T."/>
            <person name="Hattori Y."/>
        </authorList>
    </citation>
    <scope>NUCLEOTIDE SEQUENCE [LARGE SCALE GENOMIC DNA]</scope>
    <source>
        <strain evidence="18 19">PK-24</strain>
    </source>
</reference>
<feature type="domain" description="DEAD-box RNA helicase Q" evidence="17">
    <location>
        <begin position="115"/>
        <end position="143"/>
    </location>
</feature>
<dbReference type="Pfam" id="PF00271">
    <property type="entry name" value="Helicase_C"/>
    <property type="match status" value="1"/>
</dbReference>
<keyword evidence="4 13" id="KW-0547">Nucleotide-binding</keyword>
<dbReference type="InterPro" id="IPR000629">
    <property type="entry name" value="RNA-helicase_DEAD-box_CS"/>
</dbReference>
<dbReference type="InterPro" id="IPR027417">
    <property type="entry name" value="P-loop_NTPase"/>
</dbReference>
<dbReference type="SMART" id="SM00490">
    <property type="entry name" value="HELICc"/>
    <property type="match status" value="1"/>
</dbReference>